<name>A0AAP0DZT7_9MAGN</name>
<dbReference type="InterPro" id="IPR021109">
    <property type="entry name" value="Peptidase_aspartic_dom_sf"/>
</dbReference>
<evidence type="ECO:0000313" key="4">
    <source>
        <dbReference type="Proteomes" id="UP001419268"/>
    </source>
</evidence>
<dbReference type="Pfam" id="PF14543">
    <property type="entry name" value="TAXi_N"/>
    <property type="match status" value="1"/>
</dbReference>
<dbReference type="AlphaFoldDB" id="A0AAP0DZT7"/>
<sequence>MRKDVEVKKQEVKVKMIMWKKMKDVKVGEKMKKKVNVKMKKNPKKNKWWKRGLVLRVVVYKHFDIHLHEANRNNGYVETLPRAFRWDVKDSSILQYTTNLKQRTPLVPIKLVVDLGGDFIWVDCEKGYVSSSYRPPQCNSAQCSLVRSIACGTCFDAPKPGCNRNVCGLFPYNPYIRTSTSGELAQDVLSFTATKVGL</sequence>
<comment type="similarity">
    <text evidence="1">Belongs to the peptidase A1 family.</text>
</comment>
<dbReference type="InterPro" id="IPR032861">
    <property type="entry name" value="TAXi_N"/>
</dbReference>
<dbReference type="Gene3D" id="2.40.70.10">
    <property type="entry name" value="Acid Proteases"/>
    <property type="match status" value="1"/>
</dbReference>
<proteinExistence type="inferred from homology"/>
<protein>
    <recommendedName>
        <fullName evidence="2">Peptidase A1 domain-containing protein</fullName>
    </recommendedName>
</protein>
<feature type="domain" description="Peptidase A1" evidence="2">
    <location>
        <begin position="96"/>
        <end position="198"/>
    </location>
</feature>
<keyword evidence="4" id="KW-1185">Reference proteome</keyword>
<dbReference type="PROSITE" id="PS51767">
    <property type="entry name" value="PEPTIDASE_A1"/>
    <property type="match status" value="1"/>
</dbReference>
<organism evidence="3 4">
    <name type="scientific">Stephania cephalantha</name>
    <dbReference type="NCBI Taxonomy" id="152367"/>
    <lineage>
        <taxon>Eukaryota</taxon>
        <taxon>Viridiplantae</taxon>
        <taxon>Streptophyta</taxon>
        <taxon>Embryophyta</taxon>
        <taxon>Tracheophyta</taxon>
        <taxon>Spermatophyta</taxon>
        <taxon>Magnoliopsida</taxon>
        <taxon>Ranunculales</taxon>
        <taxon>Menispermaceae</taxon>
        <taxon>Menispermoideae</taxon>
        <taxon>Cissampelideae</taxon>
        <taxon>Stephania</taxon>
    </lineage>
</organism>
<dbReference type="GO" id="GO:0004190">
    <property type="term" value="F:aspartic-type endopeptidase activity"/>
    <property type="evidence" value="ECO:0007669"/>
    <property type="project" value="InterPro"/>
</dbReference>
<evidence type="ECO:0000259" key="2">
    <source>
        <dbReference type="PROSITE" id="PS51767"/>
    </source>
</evidence>
<accession>A0AAP0DZT7</accession>
<reference evidence="3 4" key="1">
    <citation type="submission" date="2024-01" db="EMBL/GenBank/DDBJ databases">
        <title>Genome assemblies of Stephania.</title>
        <authorList>
            <person name="Yang L."/>
        </authorList>
    </citation>
    <scope>NUCLEOTIDE SEQUENCE [LARGE SCALE GENOMIC DNA]</scope>
    <source>
        <strain evidence="3">JXDWG</strain>
        <tissue evidence="3">Leaf</tissue>
    </source>
</reference>
<dbReference type="EMBL" id="JBBNAG010000013">
    <property type="protein sequence ID" value="KAK9083991.1"/>
    <property type="molecule type" value="Genomic_DNA"/>
</dbReference>
<dbReference type="SUPFAM" id="SSF50630">
    <property type="entry name" value="Acid proteases"/>
    <property type="match status" value="1"/>
</dbReference>
<dbReference type="PANTHER" id="PTHR47965">
    <property type="entry name" value="ASPARTYL PROTEASE-RELATED"/>
    <property type="match status" value="1"/>
</dbReference>
<comment type="caution">
    <text evidence="3">The sequence shown here is derived from an EMBL/GenBank/DDBJ whole genome shotgun (WGS) entry which is preliminary data.</text>
</comment>
<evidence type="ECO:0000256" key="1">
    <source>
        <dbReference type="ARBA" id="ARBA00007447"/>
    </source>
</evidence>
<dbReference type="GO" id="GO:0006508">
    <property type="term" value="P:proteolysis"/>
    <property type="evidence" value="ECO:0007669"/>
    <property type="project" value="InterPro"/>
</dbReference>
<dbReference type="PANTHER" id="PTHR47965:SF22">
    <property type="entry name" value="EUKARYOTIC ASPARTYL PROTEASE FAMILY PROTEIN"/>
    <property type="match status" value="1"/>
</dbReference>
<dbReference type="InterPro" id="IPR033121">
    <property type="entry name" value="PEPTIDASE_A1"/>
</dbReference>
<evidence type="ECO:0000313" key="3">
    <source>
        <dbReference type="EMBL" id="KAK9083991.1"/>
    </source>
</evidence>
<dbReference type="InterPro" id="IPR001461">
    <property type="entry name" value="Aspartic_peptidase_A1"/>
</dbReference>
<gene>
    <name evidence="3" type="ORF">Scep_030462</name>
</gene>
<dbReference type="Proteomes" id="UP001419268">
    <property type="component" value="Unassembled WGS sequence"/>
</dbReference>